<dbReference type="AlphaFoldDB" id="A0A0S7BY28"/>
<dbReference type="STRING" id="1678841.TBC1_111552"/>
<proteinExistence type="predicted"/>
<name>A0A0S7BY28_9BACT</name>
<protein>
    <submittedName>
        <fullName evidence="1">Uncharacterized protein</fullName>
    </submittedName>
</protein>
<gene>
    <name evidence="1" type="ORF">TBC1_111552</name>
</gene>
<dbReference type="EMBL" id="DF968182">
    <property type="protein sequence ID" value="GAP43399.1"/>
    <property type="molecule type" value="Genomic_DNA"/>
</dbReference>
<accession>A0A0S7BY28</accession>
<reference evidence="1" key="1">
    <citation type="journal article" date="2015" name="Genome Announc.">
        <title>Draft Genome Sequence of Bacteroidales Strain TBC1, a Novel Isolate from a Methanogenic Wastewater Treatment System.</title>
        <authorList>
            <person name="Tourlousse D.M."/>
            <person name="Matsuura N."/>
            <person name="Sun L."/>
            <person name="Toyonaga M."/>
            <person name="Kuroda K."/>
            <person name="Ohashi A."/>
            <person name="Cruz R."/>
            <person name="Yamaguchi T."/>
            <person name="Sekiguchi Y."/>
        </authorList>
    </citation>
    <scope>NUCLEOTIDE SEQUENCE [LARGE SCALE GENOMIC DNA]</scope>
    <source>
        <strain evidence="1">TBC1</strain>
    </source>
</reference>
<evidence type="ECO:0000313" key="1">
    <source>
        <dbReference type="EMBL" id="GAP43399.1"/>
    </source>
</evidence>
<dbReference type="Proteomes" id="UP000053091">
    <property type="component" value="Unassembled WGS sequence"/>
</dbReference>
<sequence length="40" mass="4542">MTGILHTANISKFLLPVKIPENFLKITSGRGIREKRNSNF</sequence>
<organism evidence="1">
    <name type="scientific">Lentimicrobium saccharophilum</name>
    <dbReference type="NCBI Taxonomy" id="1678841"/>
    <lineage>
        <taxon>Bacteria</taxon>
        <taxon>Pseudomonadati</taxon>
        <taxon>Bacteroidota</taxon>
        <taxon>Bacteroidia</taxon>
        <taxon>Bacteroidales</taxon>
        <taxon>Lentimicrobiaceae</taxon>
        <taxon>Lentimicrobium</taxon>
    </lineage>
</organism>
<evidence type="ECO:0000313" key="2">
    <source>
        <dbReference type="Proteomes" id="UP000053091"/>
    </source>
</evidence>
<keyword evidence="2" id="KW-1185">Reference proteome</keyword>